<dbReference type="EMBL" id="CAJOBC010000423">
    <property type="protein sequence ID" value="CAF3584087.1"/>
    <property type="molecule type" value="Genomic_DNA"/>
</dbReference>
<sequence>MNINTLVQLIIQVVEINSLDSPTKNTSDSSAPQMALPDNNSYMNNNDGINSSRPHTQDSQVSMESSRSTLQRLIREMDVYGHGRSKPIMEEVDLEYEERPYLIVDLRDRDDYNLNHIIGAYRLLFYSKKNKKGKIIVLYDDDERIAPKAVTIIVERGYNNVFLLSGGLRYCARKFPEGLLTGSIPASWTKPQTPSIKIKRTQSIDHNSTMSAPGTSQSQRPNQGPYISLPQREHFTSDDIEKLTNELDLNLLPSDSGSRLSRASTMASKQSSRSSIASQRSNVSSIHEKPWKPC</sequence>
<evidence type="ECO:0000256" key="7">
    <source>
        <dbReference type="ARBA" id="ARBA00023069"/>
    </source>
</evidence>
<dbReference type="AlphaFoldDB" id="A0A813SSF5"/>
<dbReference type="EMBL" id="CAJNOQ010000423">
    <property type="protein sequence ID" value="CAF0799211.1"/>
    <property type="molecule type" value="Genomic_DNA"/>
</dbReference>
<dbReference type="Proteomes" id="UP000682733">
    <property type="component" value="Unassembled WGS sequence"/>
</dbReference>
<evidence type="ECO:0000256" key="5">
    <source>
        <dbReference type="ARBA" id="ARBA00022794"/>
    </source>
</evidence>
<name>A0A813SSF5_9BILA</name>
<keyword evidence="9" id="KW-0966">Cell projection</keyword>
<dbReference type="PANTHER" id="PTHR44390:SF1">
    <property type="entry name" value="CENTROSOMAL PROTEIN OF 41 KDA"/>
    <property type="match status" value="1"/>
</dbReference>
<dbReference type="SMART" id="SM00450">
    <property type="entry name" value="RHOD"/>
    <property type="match status" value="1"/>
</dbReference>
<comment type="caution">
    <text evidence="13">The sequence shown here is derived from an EMBL/GenBank/DDBJ whole genome shotgun (WGS) entry which is preliminary data.</text>
</comment>
<dbReference type="GO" id="GO:0015031">
    <property type="term" value="P:protein transport"/>
    <property type="evidence" value="ECO:0007669"/>
    <property type="project" value="UniProtKB-KW"/>
</dbReference>
<dbReference type="InterPro" id="IPR051889">
    <property type="entry name" value="CEP41"/>
</dbReference>
<keyword evidence="7" id="KW-0969">Cilium</keyword>
<evidence type="ECO:0000259" key="12">
    <source>
        <dbReference type="PROSITE" id="PS50206"/>
    </source>
</evidence>
<accession>A0A813SSF5</accession>
<keyword evidence="5" id="KW-0970">Cilium biogenesis/degradation</keyword>
<gene>
    <name evidence="13" type="ORF">GPM918_LOCUS3421</name>
    <name evidence="14" type="ORF">OVA965_LOCUS25534</name>
    <name evidence="15" type="ORF">SRO942_LOCUS3421</name>
    <name evidence="16" type="ORF">TMI583_LOCUS26263</name>
</gene>
<proteinExistence type="inferred from homology"/>
<dbReference type="GO" id="GO:0005813">
    <property type="term" value="C:centrosome"/>
    <property type="evidence" value="ECO:0007669"/>
    <property type="project" value="UniProtKB-SubCell"/>
</dbReference>
<evidence type="ECO:0000256" key="6">
    <source>
        <dbReference type="ARBA" id="ARBA00022927"/>
    </source>
</evidence>
<feature type="region of interest" description="Disordered" evidence="11">
    <location>
        <begin position="190"/>
        <end position="230"/>
    </location>
</feature>
<dbReference type="EMBL" id="CAJOBA010037450">
    <property type="protein sequence ID" value="CAF4042427.1"/>
    <property type="molecule type" value="Genomic_DNA"/>
</dbReference>
<evidence type="ECO:0000256" key="10">
    <source>
        <dbReference type="ARBA" id="ARBA00038465"/>
    </source>
</evidence>
<keyword evidence="17" id="KW-1185">Reference proteome</keyword>
<organism evidence="13 17">
    <name type="scientific">Didymodactylos carnosus</name>
    <dbReference type="NCBI Taxonomy" id="1234261"/>
    <lineage>
        <taxon>Eukaryota</taxon>
        <taxon>Metazoa</taxon>
        <taxon>Spiralia</taxon>
        <taxon>Gnathifera</taxon>
        <taxon>Rotifera</taxon>
        <taxon>Eurotatoria</taxon>
        <taxon>Bdelloidea</taxon>
        <taxon>Philodinida</taxon>
        <taxon>Philodinidae</taxon>
        <taxon>Didymodactylos</taxon>
    </lineage>
</organism>
<dbReference type="PANTHER" id="PTHR44390">
    <property type="entry name" value="CENTROSOMAL PROTEIN OF 41 KDA"/>
    <property type="match status" value="1"/>
</dbReference>
<feature type="region of interest" description="Disordered" evidence="11">
    <location>
        <begin position="250"/>
        <end position="294"/>
    </location>
</feature>
<feature type="compositionally biased region" description="Low complexity" evidence="11">
    <location>
        <begin position="267"/>
        <end position="285"/>
    </location>
</feature>
<comment type="similarity">
    <text evidence="10">Belongs to the CEP41 family.</text>
</comment>
<dbReference type="PROSITE" id="PS50206">
    <property type="entry name" value="RHODANESE_3"/>
    <property type="match status" value="1"/>
</dbReference>
<evidence type="ECO:0000256" key="3">
    <source>
        <dbReference type="ARBA" id="ARBA00022448"/>
    </source>
</evidence>
<evidence type="ECO:0000313" key="13">
    <source>
        <dbReference type="EMBL" id="CAF0799211.1"/>
    </source>
</evidence>
<feature type="compositionally biased region" description="Polar residues" evidence="11">
    <location>
        <begin position="253"/>
        <end position="266"/>
    </location>
</feature>
<evidence type="ECO:0000256" key="4">
    <source>
        <dbReference type="ARBA" id="ARBA00022490"/>
    </source>
</evidence>
<dbReference type="Pfam" id="PF00581">
    <property type="entry name" value="Rhodanese"/>
    <property type="match status" value="1"/>
</dbReference>
<keyword evidence="3" id="KW-0813">Transport</keyword>
<dbReference type="EMBL" id="CAJNOK010015904">
    <property type="protein sequence ID" value="CAF1234362.1"/>
    <property type="molecule type" value="Genomic_DNA"/>
</dbReference>
<dbReference type="GO" id="GO:0060271">
    <property type="term" value="P:cilium assembly"/>
    <property type="evidence" value="ECO:0007669"/>
    <property type="project" value="TreeGrafter"/>
</dbReference>
<protein>
    <recommendedName>
        <fullName evidence="12">Rhodanese domain-containing protein</fullName>
    </recommendedName>
</protein>
<evidence type="ECO:0000256" key="11">
    <source>
        <dbReference type="SAM" id="MobiDB-lite"/>
    </source>
</evidence>
<evidence type="ECO:0000313" key="16">
    <source>
        <dbReference type="EMBL" id="CAF4042427.1"/>
    </source>
</evidence>
<evidence type="ECO:0000256" key="9">
    <source>
        <dbReference type="ARBA" id="ARBA00023273"/>
    </source>
</evidence>
<dbReference type="InterPro" id="IPR036873">
    <property type="entry name" value="Rhodanese-like_dom_sf"/>
</dbReference>
<dbReference type="OrthoDB" id="70250at2759"/>
<evidence type="ECO:0000256" key="1">
    <source>
        <dbReference type="ARBA" id="ARBA00004120"/>
    </source>
</evidence>
<feature type="region of interest" description="Disordered" evidence="11">
    <location>
        <begin position="20"/>
        <end position="67"/>
    </location>
</feature>
<keyword evidence="4" id="KW-0963">Cytoplasm</keyword>
<feature type="compositionally biased region" description="Polar residues" evidence="11">
    <location>
        <begin position="204"/>
        <end position="222"/>
    </location>
</feature>
<dbReference type="Proteomes" id="UP000663829">
    <property type="component" value="Unassembled WGS sequence"/>
</dbReference>
<evidence type="ECO:0000313" key="14">
    <source>
        <dbReference type="EMBL" id="CAF1234362.1"/>
    </source>
</evidence>
<keyword evidence="8" id="KW-0206">Cytoskeleton</keyword>
<dbReference type="GO" id="GO:0036064">
    <property type="term" value="C:ciliary basal body"/>
    <property type="evidence" value="ECO:0007669"/>
    <property type="project" value="TreeGrafter"/>
</dbReference>
<dbReference type="InterPro" id="IPR001763">
    <property type="entry name" value="Rhodanese-like_dom"/>
</dbReference>
<dbReference type="Gene3D" id="3.40.250.10">
    <property type="entry name" value="Rhodanese-like domain"/>
    <property type="match status" value="1"/>
</dbReference>
<comment type="subcellular location">
    <subcellularLocation>
        <location evidence="1">Cytoplasm</location>
        <location evidence="1">Cytoskeleton</location>
        <location evidence="1">Cilium basal body</location>
    </subcellularLocation>
    <subcellularLocation>
        <location evidence="2">Cytoplasm</location>
        <location evidence="2">Cytoskeleton</location>
        <location evidence="2">Microtubule organizing center</location>
        <location evidence="2">Centrosome</location>
    </subcellularLocation>
</comment>
<dbReference type="Proteomes" id="UP000681722">
    <property type="component" value="Unassembled WGS sequence"/>
</dbReference>
<evidence type="ECO:0000313" key="15">
    <source>
        <dbReference type="EMBL" id="CAF3584087.1"/>
    </source>
</evidence>
<dbReference type="CDD" id="cd00158">
    <property type="entry name" value="RHOD"/>
    <property type="match status" value="1"/>
</dbReference>
<dbReference type="Proteomes" id="UP000677228">
    <property type="component" value="Unassembled WGS sequence"/>
</dbReference>
<reference evidence="13" key="1">
    <citation type="submission" date="2021-02" db="EMBL/GenBank/DDBJ databases">
        <authorList>
            <person name="Nowell W R."/>
        </authorList>
    </citation>
    <scope>NUCLEOTIDE SEQUENCE</scope>
</reference>
<evidence type="ECO:0000313" key="17">
    <source>
        <dbReference type="Proteomes" id="UP000663829"/>
    </source>
</evidence>
<evidence type="ECO:0000256" key="8">
    <source>
        <dbReference type="ARBA" id="ARBA00023212"/>
    </source>
</evidence>
<feature type="domain" description="Rhodanese" evidence="12">
    <location>
        <begin position="97"/>
        <end position="180"/>
    </location>
</feature>
<dbReference type="SUPFAM" id="SSF52821">
    <property type="entry name" value="Rhodanese/Cell cycle control phosphatase"/>
    <property type="match status" value="1"/>
</dbReference>
<keyword evidence="6" id="KW-0653">Protein transport</keyword>
<evidence type="ECO:0000256" key="2">
    <source>
        <dbReference type="ARBA" id="ARBA00004300"/>
    </source>
</evidence>